<feature type="transmembrane region" description="Helical" evidence="1">
    <location>
        <begin position="68"/>
        <end position="90"/>
    </location>
</feature>
<feature type="transmembrane region" description="Helical" evidence="1">
    <location>
        <begin position="6"/>
        <end position="26"/>
    </location>
</feature>
<dbReference type="Proteomes" id="UP000620670">
    <property type="component" value="Unassembled WGS sequence"/>
</dbReference>
<keyword evidence="3" id="KW-1185">Reference proteome</keyword>
<dbReference type="RefSeq" id="WP_199049820.1">
    <property type="nucleotide sequence ID" value="NZ_JAELXT010000014.1"/>
</dbReference>
<keyword evidence="1" id="KW-0812">Transmembrane</keyword>
<reference evidence="3" key="1">
    <citation type="submission" date="2020-12" db="EMBL/GenBank/DDBJ databases">
        <title>Hymenobacter sp.</title>
        <authorList>
            <person name="Kim M.K."/>
        </authorList>
    </citation>
    <scope>NUCLEOTIDE SEQUENCE [LARGE SCALE GENOMIC DNA]</scope>
    <source>
        <strain evidence="3">BT325</strain>
    </source>
</reference>
<sequence>MNTIWAIIAGTPLWVWAVLGLVIYLGMTALKPGSRSPLRLSVIPGVFLAVALGTLLHSSRLPEALPFWLASGLLGIGIGAIWAMLLPIGIDRAEGHLRMPGTAFWLVTGLLLFGMRYALEVYSALGRNSAQEHLVTLLPYTVTGLGTGMSVGWWAALMTRYFRAAGP</sequence>
<feature type="transmembrane region" description="Helical" evidence="1">
    <location>
        <begin position="137"/>
        <end position="157"/>
    </location>
</feature>
<evidence type="ECO:0000313" key="3">
    <source>
        <dbReference type="Proteomes" id="UP000620670"/>
    </source>
</evidence>
<evidence type="ECO:0008006" key="4">
    <source>
        <dbReference type="Google" id="ProtNLM"/>
    </source>
</evidence>
<keyword evidence="1" id="KW-0472">Membrane</keyword>
<evidence type="ECO:0000256" key="1">
    <source>
        <dbReference type="SAM" id="Phobius"/>
    </source>
</evidence>
<protein>
    <recommendedName>
        <fullName evidence="4">DUF1453 domain-containing protein</fullName>
    </recommendedName>
</protein>
<evidence type="ECO:0000313" key="2">
    <source>
        <dbReference type="EMBL" id="MBJ6126582.1"/>
    </source>
</evidence>
<organism evidence="2 3">
    <name type="scientific">Microvirga splendida</name>
    <dbReference type="NCBI Taxonomy" id="2795727"/>
    <lineage>
        <taxon>Bacteria</taxon>
        <taxon>Pseudomonadati</taxon>
        <taxon>Pseudomonadota</taxon>
        <taxon>Alphaproteobacteria</taxon>
        <taxon>Hyphomicrobiales</taxon>
        <taxon>Methylobacteriaceae</taxon>
        <taxon>Microvirga</taxon>
    </lineage>
</organism>
<dbReference type="EMBL" id="JAELXT010000014">
    <property type="protein sequence ID" value="MBJ6126582.1"/>
    <property type="molecule type" value="Genomic_DNA"/>
</dbReference>
<accession>A0ABS0Y2Q5</accession>
<name>A0ABS0Y2Q5_9HYPH</name>
<comment type="caution">
    <text evidence="2">The sequence shown here is derived from an EMBL/GenBank/DDBJ whole genome shotgun (WGS) entry which is preliminary data.</text>
</comment>
<proteinExistence type="predicted"/>
<feature type="transmembrane region" description="Helical" evidence="1">
    <location>
        <begin position="102"/>
        <end position="125"/>
    </location>
</feature>
<gene>
    <name evidence="2" type="ORF">JAO75_14330</name>
</gene>
<keyword evidence="1" id="KW-1133">Transmembrane helix</keyword>
<feature type="transmembrane region" description="Helical" evidence="1">
    <location>
        <begin position="38"/>
        <end position="56"/>
    </location>
</feature>